<dbReference type="InterPro" id="IPR002364">
    <property type="entry name" value="Quin_OxRdtase/zeta-crystal_CS"/>
</dbReference>
<evidence type="ECO:0000259" key="3">
    <source>
        <dbReference type="SMART" id="SM00829"/>
    </source>
</evidence>
<dbReference type="GO" id="GO:0008270">
    <property type="term" value="F:zinc ion binding"/>
    <property type="evidence" value="ECO:0007669"/>
    <property type="project" value="InterPro"/>
</dbReference>
<dbReference type="Proteomes" id="UP000199361">
    <property type="component" value="Unassembled WGS sequence"/>
</dbReference>
<dbReference type="InterPro" id="IPR036291">
    <property type="entry name" value="NAD(P)-bd_dom_sf"/>
</dbReference>
<dbReference type="PANTHER" id="PTHR48106">
    <property type="entry name" value="QUINONE OXIDOREDUCTASE PIG3-RELATED"/>
    <property type="match status" value="1"/>
</dbReference>
<dbReference type="SUPFAM" id="SSF50129">
    <property type="entry name" value="GroES-like"/>
    <property type="match status" value="1"/>
</dbReference>
<dbReference type="Gene3D" id="3.40.50.720">
    <property type="entry name" value="NAD(P)-binding Rossmann-like Domain"/>
    <property type="match status" value="1"/>
</dbReference>
<dbReference type="InterPro" id="IPR020843">
    <property type="entry name" value="ER"/>
</dbReference>
<keyword evidence="1" id="KW-0521">NADP</keyword>
<dbReference type="InterPro" id="IPR047618">
    <property type="entry name" value="QOR-like"/>
</dbReference>
<dbReference type="CDD" id="cd05286">
    <property type="entry name" value="QOR2"/>
    <property type="match status" value="1"/>
</dbReference>
<accession>A0A1I0BMK0</accession>
<dbReference type="STRING" id="568860.SAMN05421811_1023"/>
<dbReference type="EMBL" id="FOHX01000002">
    <property type="protein sequence ID" value="SET08224.1"/>
    <property type="molecule type" value="Genomic_DNA"/>
</dbReference>
<evidence type="ECO:0000313" key="5">
    <source>
        <dbReference type="Proteomes" id="UP000199361"/>
    </source>
</evidence>
<dbReference type="PANTHER" id="PTHR48106:SF13">
    <property type="entry name" value="QUINONE OXIDOREDUCTASE-RELATED"/>
    <property type="match status" value="1"/>
</dbReference>
<keyword evidence="2" id="KW-0560">Oxidoreductase</keyword>
<dbReference type="SMART" id="SM00829">
    <property type="entry name" value="PKS_ER"/>
    <property type="match status" value="1"/>
</dbReference>
<dbReference type="Pfam" id="PF08240">
    <property type="entry name" value="ADH_N"/>
    <property type="match status" value="1"/>
</dbReference>
<dbReference type="GO" id="GO:0035925">
    <property type="term" value="F:mRNA 3'-UTR AU-rich region binding"/>
    <property type="evidence" value="ECO:0007669"/>
    <property type="project" value="TreeGrafter"/>
</dbReference>
<dbReference type="AlphaFoldDB" id="A0A1I0BMK0"/>
<dbReference type="RefSeq" id="WP_091077238.1">
    <property type="nucleotide sequence ID" value="NZ_FOHX01000002.1"/>
</dbReference>
<evidence type="ECO:0000256" key="2">
    <source>
        <dbReference type="ARBA" id="ARBA00023002"/>
    </source>
</evidence>
<proteinExistence type="predicted"/>
<gene>
    <name evidence="4" type="ORF">SAMN05421811_1023</name>
</gene>
<dbReference type="SUPFAM" id="SSF51735">
    <property type="entry name" value="NAD(P)-binding Rossmann-fold domains"/>
    <property type="match status" value="1"/>
</dbReference>
<dbReference type="GO" id="GO:0005829">
    <property type="term" value="C:cytosol"/>
    <property type="evidence" value="ECO:0007669"/>
    <property type="project" value="TreeGrafter"/>
</dbReference>
<name>A0A1I0BMK0_9ACTN</name>
<dbReference type="GO" id="GO:0070402">
    <property type="term" value="F:NADPH binding"/>
    <property type="evidence" value="ECO:0007669"/>
    <property type="project" value="TreeGrafter"/>
</dbReference>
<keyword evidence="5" id="KW-1185">Reference proteome</keyword>
<feature type="domain" description="Enoyl reductase (ER)" evidence="3">
    <location>
        <begin position="10"/>
        <end position="313"/>
    </location>
</feature>
<dbReference type="PROSITE" id="PS01162">
    <property type="entry name" value="QOR_ZETA_CRYSTAL"/>
    <property type="match status" value="1"/>
</dbReference>
<evidence type="ECO:0000313" key="4">
    <source>
        <dbReference type="EMBL" id="SET08224.1"/>
    </source>
</evidence>
<evidence type="ECO:0000256" key="1">
    <source>
        <dbReference type="ARBA" id="ARBA00022857"/>
    </source>
</evidence>
<sequence length="328" mass="34418">MHAIFVSAQGGPEVLEYVERPDPTPGDGEVVVDVAASGVNFIDIYHRSGAYPLDLPITIGSEGAGTVAAVGAGVRDVAVGDTVAWANVLGSYAEKAVVPAARLVPVPDGVSAELAAATMLQGMTAHYLTHSTHEVKEGDRVLVHAGAGGMGQLLIQLAKLRGAKVYATVSTDEKEKLAREAGADEVLRYDDFAEALRGTIDVVYDGVGKATFDGSLDALRPRGLMALYGAASGPVPPLDPQTLNKKGSLFLTRPTLVHYIADRAELLQRASDLFGWIAAGELRINISRRYPLADARKAHEDLAGRRTTGKLLLIPVGSAGSAGDHTDH</sequence>
<dbReference type="InterPro" id="IPR011032">
    <property type="entry name" value="GroES-like_sf"/>
</dbReference>
<dbReference type="OrthoDB" id="9780520at2"/>
<dbReference type="InterPro" id="IPR013154">
    <property type="entry name" value="ADH-like_N"/>
</dbReference>
<organism evidence="4 5">
    <name type="scientific">Nonomuraea wenchangensis</name>
    <dbReference type="NCBI Taxonomy" id="568860"/>
    <lineage>
        <taxon>Bacteria</taxon>
        <taxon>Bacillati</taxon>
        <taxon>Actinomycetota</taxon>
        <taxon>Actinomycetes</taxon>
        <taxon>Streptosporangiales</taxon>
        <taxon>Streptosporangiaceae</taxon>
        <taxon>Nonomuraea</taxon>
    </lineage>
</organism>
<dbReference type="GO" id="GO:0003960">
    <property type="term" value="F:quinone reductase (NADPH) activity"/>
    <property type="evidence" value="ECO:0007669"/>
    <property type="project" value="InterPro"/>
</dbReference>
<dbReference type="Pfam" id="PF00107">
    <property type="entry name" value="ADH_zinc_N"/>
    <property type="match status" value="1"/>
</dbReference>
<protein>
    <submittedName>
        <fullName evidence="4">NADPH2:quinone reductase</fullName>
    </submittedName>
</protein>
<reference evidence="4 5" key="1">
    <citation type="submission" date="2016-10" db="EMBL/GenBank/DDBJ databases">
        <authorList>
            <person name="de Groot N.N."/>
        </authorList>
    </citation>
    <scope>NUCLEOTIDE SEQUENCE [LARGE SCALE GENOMIC DNA]</scope>
    <source>
        <strain evidence="4 5">CGMCC 4.5598</strain>
    </source>
</reference>
<dbReference type="Gene3D" id="3.90.180.10">
    <property type="entry name" value="Medium-chain alcohol dehydrogenases, catalytic domain"/>
    <property type="match status" value="1"/>
</dbReference>
<dbReference type="InterPro" id="IPR013149">
    <property type="entry name" value="ADH-like_C"/>
</dbReference>